<evidence type="ECO:0000313" key="1">
    <source>
        <dbReference type="EMBL" id="KAG8598226.1"/>
    </source>
</evidence>
<dbReference type="AlphaFoldDB" id="A0AAV7DM10"/>
<gene>
    <name evidence="1" type="ORF">GDO81_002532</name>
</gene>
<evidence type="ECO:0000313" key="2">
    <source>
        <dbReference type="Proteomes" id="UP000824782"/>
    </source>
</evidence>
<name>A0AAV7DM10_ENGPU</name>
<comment type="caution">
    <text evidence="1">The sequence shown here is derived from an EMBL/GenBank/DDBJ whole genome shotgun (WGS) entry which is preliminary data.</text>
</comment>
<protein>
    <submittedName>
        <fullName evidence="1">Uncharacterized protein</fullName>
    </submittedName>
</protein>
<organism evidence="1 2">
    <name type="scientific">Engystomops pustulosus</name>
    <name type="common">Tungara frog</name>
    <name type="synonym">Physalaemus pustulosus</name>
    <dbReference type="NCBI Taxonomy" id="76066"/>
    <lineage>
        <taxon>Eukaryota</taxon>
        <taxon>Metazoa</taxon>
        <taxon>Chordata</taxon>
        <taxon>Craniata</taxon>
        <taxon>Vertebrata</taxon>
        <taxon>Euteleostomi</taxon>
        <taxon>Amphibia</taxon>
        <taxon>Batrachia</taxon>
        <taxon>Anura</taxon>
        <taxon>Neobatrachia</taxon>
        <taxon>Hyloidea</taxon>
        <taxon>Leptodactylidae</taxon>
        <taxon>Leiuperinae</taxon>
        <taxon>Engystomops</taxon>
    </lineage>
</organism>
<sequence>MNANTLLQNKANFLAHLVNIESAKFHYGLYCLGIDIKLLGAGFVANAALTPISSMKPERPCSFFMPFLSLLIQQGNKRALILKLPL</sequence>
<reference evidence="1" key="1">
    <citation type="thesis" date="2020" institute="ProQuest LLC" country="789 East Eisenhower Parkway, Ann Arbor, MI, USA">
        <title>Comparative Genomics and Chromosome Evolution.</title>
        <authorList>
            <person name="Mudd A.B."/>
        </authorList>
    </citation>
    <scope>NUCLEOTIDE SEQUENCE</scope>
    <source>
        <strain evidence="1">237g6f4</strain>
        <tissue evidence="1">Blood</tissue>
    </source>
</reference>
<dbReference type="EMBL" id="WNYA01000001">
    <property type="protein sequence ID" value="KAG8598226.1"/>
    <property type="molecule type" value="Genomic_DNA"/>
</dbReference>
<proteinExistence type="predicted"/>
<accession>A0AAV7DM10</accession>
<keyword evidence="2" id="KW-1185">Reference proteome</keyword>
<dbReference type="Proteomes" id="UP000824782">
    <property type="component" value="Unassembled WGS sequence"/>
</dbReference>